<dbReference type="Gene3D" id="3.30.70.270">
    <property type="match status" value="1"/>
</dbReference>
<proteinExistence type="predicted"/>
<evidence type="ECO:0000313" key="2">
    <source>
        <dbReference type="EMBL" id="KAK3254002.1"/>
    </source>
</evidence>
<feature type="compositionally biased region" description="Low complexity" evidence="1">
    <location>
        <begin position="107"/>
        <end position="119"/>
    </location>
</feature>
<protein>
    <recommendedName>
        <fullName evidence="4">Reverse transcriptase domain-containing protein</fullName>
    </recommendedName>
</protein>
<dbReference type="PANTHER" id="PTHR24559">
    <property type="entry name" value="TRANSPOSON TY3-I GAG-POL POLYPROTEIN"/>
    <property type="match status" value="1"/>
</dbReference>
<name>A0AAE0F7B0_9CHLO</name>
<organism evidence="2 3">
    <name type="scientific">Cymbomonas tetramitiformis</name>
    <dbReference type="NCBI Taxonomy" id="36881"/>
    <lineage>
        <taxon>Eukaryota</taxon>
        <taxon>Viridiplantae</taxon>
        <taxon>Chlorophyta</taxon>
        <taxon>Pyramimonadophyceae</taxon>
        <taxon>Pyramimonadales</taxon>
        <taxon>Pyramimonadaceae</taxon>
        <taxon>Cymbomonas</taxon>
    </lineage>
</organism>
<feature type="compositionally biased region" description="Low complexity" evidence="1">
    <location>
        <begin position="658"/>
        <end position="684"/>
    </location>
</feature>
<feature type="region of interest" description="Disordered" evidence="1">
    <location>
        <begin position="531"/>
        <end position="555"/>
    </location>
</feature>
<sequence>MYSDGEEFHGRSGRRGGGRAGAAPGSAVGSGQSGSRAAGLSVGPGSSEFRGAAGGSDSRDWRSRKRGGEASPPRTPSPARVSGAEPVSELALSSALRQPARRKRASPEAPAPAASASSESDSDRSAKGLNPSAAPFSPLPASSRSAGSRRVRQEPAPGPVSSSLSPLVECEQGDLTSAPGRFEIYRASDYSPPTEGEFDDVRRSERLDVVQSREHESRIRPKPAWRGERRQSMLALALRRWSTWALDSAQRRARVSLLSRQRATARLAWVAWKARADRAAHQRELQRLAFQAWKDVTQQVAQLQGLFVRGSRRRVESAFAAWRQRVVRSQGLWRRGSRRRAGAAFMAWHQQTMLAKERSTWWVGARSHRMTQMVRRCLREWRRLPRTTPVSSDSSQGTSARRPVGKAGTSSDVSSCSDSDQESWWRDIRRGLKRLGKDHPLSGVMWFQFKDHGLSDDGAYRLEIHQQSVSESKGLMQQKREDPHNSLGRCRFSAFAINVSRPGEIVRRGVDLQELPRLAWNSCLGNSKRVKELPRSAGSPISALPRNAGPPPSEQRAVEERWAADRLAAEARETARQLAVDESVAQQVAADERRAADRRSAEAQLEERLVGQPGAEGGPSAGQPPGPKVPTVPSPQRQRSRAPAPVVPPDTTPPPAPRTTDQPAPVVASSTTPSPAPRTTDQPVPVVPPVTTPPPAPQTADQASPEPPEDEIDETVSPEIWQQLRDLEKEFAHVICTELPDSVQSREYKAGIRLRPDWNGNPLHRRGYKLSQEELRQLRQQLDELLAKGYIRPSASPWGCPVLMVPKPSNPKELRLVIDYRQINEITTIKDKYPLPDVQSLLDDLQGATVFSTMDALWGFMQVPMGADDVEKTAMTTHFGARIRSRQCATGQT</sequence>
<dbReference type="InterPro" id="IPR043502">
    <property type="entry name" value="DNA/RNA_pol_sf"/>
</dbReference>
<feature type="compositionally biased region" description="Low complexity" evidence="1">
    <location>
        <begin position="131"/>
        <end position="148"/>
    </location>
</feature>
<dbReference type="SUPFAM" id="SSF56672">
    <property type="entry name" value="DNA/RNA polymerases"/>
    <property type="match status" value="1"/>
</dbReference>
<feature type="region of interest" description="Disordered" evidence="1">
    <location>
        <begin position="1"/>
        <end position="168"/>
    </location>
</feature>
<feature type="compositionally biased region" description="Pro residues" evidence="1">
    <location>
        <begin position="645"/>
        <end position="657"/>
    </location>
</feature>
<dbReference type="EMBL" id="LGRX02024388">
    <property type="protein sequence ID" value="KAK3254002.1"/>
    <property type="molecule type" value="Genomic_DNA"/>
</dbReference>
<evidence type="ECO:0008006" key="4">
    <source>
        <dbReference type="Google" id="ProtNLM"/>
    </source>
</evidence>
<evidence type="ECO:0000313" key="3">
    <source>
        <dbReference type="Proteomes" id="UP001190700"/>
    </source>
</evidence>
<gene>
    <name evidence="2" type="ORF">CYMTET_36770</name>
</gene>
<feature type="compositionally biased region" description="Pro residues" evidence="1">
    <location>
        <begin position="685"/>
        <end position="697"/>
    </location>
</feature>
<feature type="compositionally biased region" description="Pro residues" evidence="1">
    <location>
        <begin position="622"/>
        <end position="633"/>
    </location>
</feature>
<dbReference type="Gene3D" id="3.10.10.10">
    <property type="entry name" value="HIV Type 1 Reverse Transcriptase, subunit A, domain 1"/>
    <property type="match status" value="1"/>
</dbReference>
<dbReference type="CDD" id="cd01647">
    <property type="entry name" value="RT_LTR"/>
    <property type="match status" value="1"/>
</dbReference>
<reference evidence="2 3" key="1">
    <citation type="journal article" date="2015" name="Genome Biol. Evol.">
        <title>Comparative Genomics of a Bacterivorous Green Alga Reveals Evolutionary Causalities and Consequences of Phago-Mixotrophic Mode of Nutrition.</title>
        <authorList>
            <person name="Burns J.A."/>
            <person name="Paasch A."/>
            <person name="Narechania A."/>
            <person name="Kim E."/>
        </authorList>
    </citation>
    <scope>NUCLEOTIDE SEQUENCE [LARGE SCALE GENOMIC DNA]</scope>
    <source>
        <strain evidence="2 3">PLY_AMNH</strain>
    </source>
</reference>
<feature type="compositionally biased region" description="Low complexity" evidence="1">
    <location>
        <begin position="21"/>
        <end position="39"/>
    </location>
</feature>
<comment type="caution">
    <text evidence="2">The sequence shown here is derived from an EMBL/GenBank/DDBJ whole genome shotgun (WGS) entry which is preliminary data.</text>
</comment>
<feature type="region of interest" description="Disordered" evidence="1">
    <location>
        <begin position="387"/>
        <end position="419"/>
    </location>
</feature>
<feature type="compositionally biased region" description="Low complexity" evidence="1">
    <location>
        <begin position="634"/>
        <end position="644"/>
    </location>
</feature>
<dbReference type="Proteomes" id="UP001190700">
    <property type="component" value="Unassembled WGS sequence"/>
</dbReference>
<feature type="compositionally biased region" description="Polar residues" evidence="1">
    <location>
        <begin position="388"/>
        <end position="399"/>
    </location>
</feature>
<dbReference type="InterPro" id="IPR043128">
    <property type="entry name" value="Rev_trsase/Diguanyl_cyclase"/>
</dbReference>
<keyword evidence="3" id="KW-1185">Reference proteome</keyword>
<feature type="compositionally biased region" description="Basic and acidic residues" evidence="1">
    <location>
        <begin position="590"/>
        <end position="609"/>
    </location>
</feature>
<dbReference type="AlphaFoldDB" id="A0AAE0F7B0"/>
<dbReference type="InterPro" id="IPR053134">
    <property type="entry name" value="RNA-dir_DNA_polymerase"/>
</dbReference>
<feature type="region of interest" description="Disordered" evidence="1">
    <location>
        <begin position="581"/>
        <end position="713"/>
    </location>
</feature>
<feature type="compositionally biased region" description="Basic and acidic residues" evidence="1">
    <location>
        <begin position="1"/>
        <end position="10"/>
    </location>
</feature>
<evidence type="ECO:0000256" key="1">
    <source>
        <dbReference type="SAM" id="MobiDB-lite"/>
    </source>
</evidence>
<feature type="compositionally biased region" description="Low complexity" evidence="1">
    <location>
        <begin position="159"/>
        <end position="168"/>
    </location>
</feature>
<accession>A0AAE0F7B0</accession>
<dbReference type="PANTHER" id="PTHR24559:SF444">
    <property type="entry name" value="REVERSE TRANSCRIPTASE DOMAIN-CONTAINING PROTEIN"/>
    <property type="match status" value="1"/>
</dbReference>